<feature type="chain" id="PRO_5018174718" evidence="1">
    <location>
        <begin position="30"/>
        <end position="256"/>
    </location>
</feature>
<proteinExistence type="predicted"/>
<protein>
    <submittedName>
        <fullName evidence="2">Putative cation ABC transporter, periplasmic binding protein</fullName>
    </submittedName>
</protein>
<dbReference type="SUPFAM" id="SSF53807">
    <property type="entry name" value="Helical backbone' metal receptor"/>
    <property type="match status" value="1"/>
</dbReference>
<sequence length="256" mass="27733">MGIGSSHSKRSLVWMFLALLCLSALPLAAQDKPVIASTSWVQAYAIAAGAKNIVTIAPFELQHPPEYEIKPSDLLAVQHASLIVYSGYEKFAKKLAETAQNSNLRILAVYTDNVPSTIIAESKKIAEALGTTQAQEQWAKSFTAFSDAMRERVAAALPDKRVVVQAYMKTFALWLGLDVVGTFGPGEPSPAVVLDLIKKKPVMVLDNYHNPGGKALAESLGVPHVLLINFPGKDGTRTIEDVFLYNEKAILSQIGK</sequence>
<dbReference type="Gene3D" id="3.40.50.1980">
    <property type="entry name" value="Nitrogenase molybdenum iron protein domain"/>
    <property type="match status" value="1"/>
</dbReference>
<dbReference type="EMBL" id="FWDM01000019">
    <property type="protein sequence ID" value="SLM12857.1"/>
    <property type="molecule type" value="Genomic_DNA"/>
</dbReference>
<name>A0A3P3XIN6_9SPIR</name>
<dbReference type="AlphaFoldDB" id="A0A3P3XIN6"/>
<accession>A0A3P3XIN6</accession>
<organism evidence="2">
    <name type="scientific">uncultured spirochete</name>
    <dbReference type="NCBI Taxonomy" id="156406"/>
    <lineage>
        <taxon>Bacteria</taxon>
        <taxon>Pseudomonadati</taxon>
        <taxon>Spirochaetota</taxon>
        <taxon>Spirochaetia</taxon>
        <taxon>Spirochaetales</taxon>
        <taxon>environmental samples</taxon>
    </lineage>
</organism>
<reference evidence="2" key="1">
    <citation type="submission" date="2017-02" db="EMBL/GenBank/DDBJ databases">
        <authorList>
            <person name="Regsiter A."/>
            <person name="William W."/>
        </authorList>
    </citation>
    <scope>NUCLEOTIDE SEQUENCE</scope>
    <source>
        <strain evidence="2">Bib</strain>
    </source>
</reference>
<keyword evidence="1" id="KW-0732">Signal</keyword>
<evidence type="ECO:0000256" key="1">
    <source>
        <dbReference type="SAM" id="SignalP"/>
    </source>
</evidence>
<feature type="signal peptide" evidence="1">
    <location>
        <begin position="1"/>
        <end position="29"/>
    </location>
</feature>
<evidence type="ECO:0000313" key="2">
    <source>
        <dbReference type="EMBL" id="SLM12857.1"/>
    </source>
</evidence>
<gene>
    <name evidence="2" type="ORF">SPIROBIBN47_260082</name>
</gene>